<dbReference type="InterPro" id="IPR051199">
    <property type="entry name" value="LPS_LOS_Heptosyltrfase"/>
</dbReference>
<dbReference type="Proteomes" id="UP000381260">
    <property type="component" value="Chromosome"/>
</dbReference>
<dbReference type="GO" id="GO:0005829">
    <property type="term" value="C:cytosol"/>
    <property type="evidence" value="ECO:0007669"/>
    <property type="project" value="TreeGrafter"/>
</dbReference>
<evidence type="ECO:0000313" key="3">
    <source>
        <dbReference type="EMBL" id="QGH61259.1"/>
    </source>
</evidence>
<accession>A0A5Q2VAZ4</accession>
<dbReference type="SUPFAM" id="SSF53756">
    <property type="entry name" value="UDP-Glycosyltransferase/glycogen phosphorylase"/>
    <property type="match status" value="1"/>
</dbReference>
<evidence type="ECO:0000256" key="2">
    <source>
        <dbReference type="ARBA" id="ARBA00022679"/>
    </source>
</evidence>
<proteinExistence type="predicted"/>
<dbReference type="AlphaFoldDB" id="A0A5Q2VAZ4"/>
<dbReference type="GO" id="GO:0009244">
    <property type="term" value="P:lipopolysaccharide core region biosynthetic process"/>
    <property type="evidence" value="ECO:0007669"/>
    <property type="project" value="TreeGrafter"/>
</dbReference>
<keyword evidence="1" id="KW-0328">Glycosyltransferase</keyword>
<dbReference type="PANTHER" id="PTHR30160">
    <property type="entry name" value="TETRAACYLDISACCHARIDE 4'-KINASE-RELATED"/>
    <property type="match status" value="1"/>
</dbReference>
<dbReference type="EMBL" id="CP045913">
    <property type="protein sequence ID" value="QGH61259.1"/>
    <property type="molecule type" value="Genomic_DNA"/>
</dbReference>
<gene>
    <name evidence="3" type="ORF">GHV41_10580</name>
</gene>
<sequence>MSKKWKIKVADWFLRRYTAKSDRFQDKATFDSQLQFDNIVIYSTTALGDFMFNTPALRAMRERYPDAHITLVVHKKNQELVENGRYYDRVVYWDSKIKTMRPLLKSLREYRPDLALILHSHLPYDIISAVLSGAKYIIRDNYSSGICGLEPWLTNYIFHYYGHFIRRKLELISILGCRSDDPTMEIPAPYQPGVKSSEHCTIGFQLGASTESRCWPVSHFVRLADELVARQANVRIVLIGGPFDEGKAQQFLSQVNPETRACVDNQIGKTGLQGLLTLIDSFHVLITGDTGPLHLAVALKVKTISLFVTADSRSTGPIQDLELHRIIQVSRTGYTMPLEAESPMGVIQPQRIYAEVVDHLSLNKAQL</sequence>
<protein>
    <submittedName>
        <fullName evidence="3">Glycosyltransferase family 9 protein</fullName>
    </submittedName>
</protein>
<dbReference type="Gene3D" id="3.40.50.2000">
    <property type="entry name" value="Glycogen Phosphorylase B"/>
    <property type="match status" value="2"/>
</dbReference>
<dbReference type="PANTHER" id="PTHR30160:SF7">
    <property type="entry name" value="ADP-HEPTOSE--LPS HEPTOSYLTRANSFERASE 2"/>
    <property type="match status" value="1"/>
</dbReference>
<evidence type="ECO:0000313" key="4">
    <source>
        <dbReference type="Proteomes" id="UP000381260"/>
    </source>
</evidence>
<organism evidence="3 4">
    <name type="scientific">Serratia proteamaculans</name>
    <dbReference type="NCBI Taxonomy" id="28151"/>
    <lineage>
        <taxon>Bacteria</taxon>
        <taxon>Pseudomonadati</taxon>
        <taxon>Pseudomonadota</taxon>
        <taxon>Gammaproteobacteria</taxon>
        <taxon>Enterobacterales</taxon>
        <taxon>Yersiniaceae</taxon>
        <taxon>Serratia</taxon>
    </lineage>
</organism>
<dbReference type="CDD" id="cd03789">
    <property type="entry name" value="GT9_LPS_heptosyltransferase"/>
    <property type="match status" value="1"/>
</dbReference>
<dbReference type="RefSeq" id="WP_153858495.1">
    <property type="nucleotide sequence ID" value="NZ_CP045913.1"/>
</dbReference>
<dbReference type="InterPro" id="IPR002201">
    <property type="entry name" value="Glyco_trans_9"/>
</dbReference>
<name>A0A5Q2VAZ4_SERPR</name>
<evidence type="ECO:0000256" key="1">
    <source>
        <dbReference type="ARBA" id="ARBA00022676"/>
    </source>
</evidence>
<keyword evidence="2 3" id="KW-0808">Transferase</keyword>
<reference evidence="3 4" key="1">
    <citation type="submission" date="2019-11" db="EMBL/GenBank/DDBJ databases">
        <title>The Phosphoenolpyruvate Phosphotransferase System Regulates Serratia proteamaculans 336X Biofilm Formation and Wheat Roots colonization.</title>
        <authorList>
            <person name="Liu F."/>
        </authorList>
    </citation>
    <scope>NUCLEOTIDE SEQUENCE [LARGE SCALE GENOMIC DNA]</scope>
    <source>
        <strain evidence="3 4">336X</strain>
    </source>
</reference>
<dbReference type="Pfam" id="PF01075">
    <property type="entry name" value="Glyco_transf_9"/>
    <property type="match status" value="1"/>
</dbReference>
<dbReference type="GO" id="GO:0008713">
    <property type="term" value="F:ADP-heptose-lipopolysaccharide heptosyltransferase activity"/>
    <property type="evidence" value="ECO:0007669"/>
    <property type="project" value="TreeGrafter"/>
</dbReference>